<keyword evidence="8 13" id="KW-0547">Nucleotide-binding</keyword>
<organism evidence="16 17">
    <name type="scientific">Carboxydocella sporoproducens DSM 16521</name>
    <dbReference type="NCBI Taxonomy" id="1121270"/>
    <lineage>
        <taxon>Bacteria</taxon>
        <taxon>Bacillati</taxon>
        <taxon>Bacillota</taxon>
        <taxon>Clostridia</taxon>
        <taxon>Eubacteriales</taxon>
        <taxon>Clostridiales Family XVI. Incertae Sedis</taxon>
        <taxon>Carboxydocella</taxon>
    </lineage>
</organism>
<dbReference type="InterPro" id="IPR020568">
    <property type="entry name" value="Ribosomal_Su5_D2-typ_SF"/>
</dbReference>
<dbReference type="Gene3D" id="3.30.230.10">
    <property type="match status" value="1"/>
</dbReference>
<keyword evidence="7 13" id="KW-0791">Threonine biosynthesis</keyword>
<evidence type="ECO:0000256" key="5">
    <source>
        <dbReference type="ARBA" id="ARBA00022605"/>
    </source>
</evidence>
<dbReference type="NCBIfam" id="TIGR00191">
    <property type="entry name" value="thrB"/>
    <property type="match status" value="1"/>
</dbReference>
<dbReference type="InterPro" id="IPR036554">
    <property type="entry name" value="GHMP_kinase_C_sf"/>
</dbReference>
<keyword evidence="17" id="KW-1185">Reference proteome</keyword>
<dbReference type="PROSITE" id="PS00627">
    <property type="entry name" value="GHMP_KINASES_ATP"/>
    <property type="match status" value="1"/>
</dbReference>
<dbReference type="InterPro" id="IPR014721">
    <property type="entry name" value="Ribsml_uS5_D2-typ_fold_subgr"/>
</dbReference>
<evidence type="ECO:0000256" key="13">
    <source>
        <dbReference type="HAMAP-Rule" id="MF_00384"/>
    </source>
</evidence>
<dbReference type="PANTHER" id="PTHR20861">
    <property type="entry name" value="HOMOSERINE/4-DIPHOSPHOCYTIDYL-2-C-METHYL-D-ERYTHRITOL KINASE"/>
    <property type="match status" value="1"/>
</dbReference>
<accession>A0A1T4RNR8</accession>
<feature type="binding site" evidence="13">
    <location>
        <begin position="87"/>
        <end position="97"/>
    </location>
    <ligand>
        <name>ATP</name>
        <dbReference type="ChEBI" id="CHEBI:30616"/>
    </ligand>
</feature>
<dbReference type="PRINTS" id="PR00958">
    <property type="entry name" value="HOMSERKINASE"/>
</dbReference>
<dbReference type="GO" id="GO:0005524">
    <property type="term" value="F:ATP binding"/>
    <property type="evidence" value="ECO:0007669"/>
    <property type="project" value="UniProtKB-UniRule"/>
</dbReference>
<comment type="subcellular location">
    <subcellularLocation>
        <location evidence="13">Cytoplasm</location>
    </subcellularLocation>
</comment>
<dbReference type="RefSeq" id="WP_078666212.1">
    <property type="nucleotide sequence ID" value="NZ_FUXM01000033.1"/>
</dbReference>
<evidence type="ECO:0000256" key="6">
    <source>
        <dbReference type="ARBA" id="ARBA00022679"/>
    </source>
</evidence>
<dbReference type="OrthoDB" id="9769912at2"/>
<dbReference type="InterPro" id="IPR013750">
    <property type="entry name" value="GHMP_kinase_C_dom"/>
</dbReference>
<feature type="domain" description="GHMP kinase C-terminal" evidence="15">
    <location>
        <begin position="204"/>
        <end position="279"/>
    </location>
</feature>
<feature type="domain" description="GHMP kinase N-terminal" evidence="14">
    <location>
        <begin position="58"/>
        <end position="140"/>
    </location>
</feature>
<dbReference type="InterPro" id="IPR000870">
    <property type="entry name" value="Homoserine_kinase"/>
</dbReference>
<evidence type="ECO:0000256" key="10">
    <source>
        <dbReference type="ARBA" id="ARBA00022840"/>
    </source>
</evidence>
<dbReference type="GO" id="GO:0005737">
    <property type="term" value="C:cytoplasm"/>
    <property type="evidence" value="ECO:0007669"/>
    <property type="project" value="UniProtKB-SubCell"/>
</dbReference>
<dbReference type="GO" id="GO:0009088">
    <property type="term" value="P:threonine biosynthetic process"/>
    <property type="evidence" value="ECO:0007669"/>
    <property type="project" value="UniProtKB-UniRule"/>
</dbReference>
<evidence type="ECO:0000313" key="17">
    <source>
        <dbReference type="Proteomes" id="UP000189933"/>
    </source>
</evidence>
<comment type="catalytic activity">
    <reaction evidence="11 13">
        <text>L-homoserine + ATP = O-phospho-L-homoserine + ADP + H(+)</text>
        <dbReference type="Rhea" id="RHEA:13985"/>
        <dbReference type="ChEBI" id="CHEBI:15378"/>
        <dbReference type="ChEBI" id="CHEBI:30616"/>
        <dbReference type="ChEBI" id="CHEBI:57476"/>
        <dbReference type="ChEBI" id="CHEBI:57590"/>
        <dbReference type="ChEBI" id="CHEBI:456216"/>
        <dbReference type="EC" id="2.7.1.39"/>
    </reaction>
</comment>
<dbReference type="Proteomes" id="UP000189933">
    <property type="component" value="Unassembled WGS sequence"/>
</dbReference>
<evidence type="ECO:0000259" key="15">
    <source>
        <dbReference type="Pfam" id="PF08544"/>
    </source>
</evidence>
<evidence type="ECO:0000256" key="3">
    <source>
        <dbReference type="ARBA" id="ARBA00012078"/>
    </source>
</evidence>
<comment type="similarity">
    <text evidence="2 13">Belongs to the GHMP kinase family. Homoserine kinase subfamily.</text>
</comment>
<dbReference type="EMBL" id="FUXM01000033">
    <property type="protein sequence ID" value="SKA17583.1"/>
    <property type="molecule type" value="Genomic_DNA"/>
</dbReference>
<proteinExistence type="inferred from homology"/>
<dbReference type="HAMAP" id="MF_00384">
    <property type="entry name" value="Homoser_kinase"/>
    <property type="match status" value="1"/>
</dbReference>
<name>A0A1T4RNR8_9FIRM</name>
<dbReference type="Gene3D" id="3.30.70.890">
    <property type="entry name" value="GHMP kinase, C-terminal domain"/>
    <property type="match status" value="1"/>
</dbReference>
<reference evidence="17" key="1">
    <citation type="submission" date="2017-02" db="EMBL/GenBank/DDBJ databases">
        <authorList>
            <person name="Varghese N."/>
            <person name="Submissions S."/>
        </authorList>
    </citation>
    <scope>NUCLEOTIDE SEQUENCE [LARGE SCALE GENOMIC DNA]</scope>
    <source>
        <strain evidence="17">DSM 16521</strain>
    </source>
</reference>
<evidence type="ECO:0000256" key="12">
    <source>
        <dbReference type="ARBA" id="ARBA00049954"/>
    </source>
</evidence>
<evidence type="ECO:0000256" key="1">
    <source>
        <dbReference type="ARBA" id="ARBA00005015"/>
    </source>
</evidence>
<dbReference type="PIRSF" id="PIRSF000676">
    <property type="entry name" value="Homoser_kin"/>
    <property type="match status" value="1"/>
</dbReference>
<dbReference type="AlphaFoldDB" id="A0A1T4RNR8"/>
<dbReference type="UniPathway" id="UPA00050">
    <property type="reaction ID" value="UER00064"/>
</dbReference>
<dbReference type="Pfam" id="PF08544">
    <property type="entry name" value="GHMP_kinases_C"/>
    <property type="match status" value="1"/>
</dbReference>
<evidence type="ECO:0000256" key="11">
    <source>
        <dbReference type="ARBA" id="ARBA00049375"/>
    </source>
</evidence>
<dbReference type="EC" id="2.7.1.39" evidence="3 13"/>
<evidence type="ECO:0000259" key="14">
    <source>
        <dbReference type="Pfam" id="PF00288"/>
    </source>
</evidence>
<keyword evidence="9 13" id="KW-0418">Kinase</keyword>
<protein>
    <recommendedName>
        <fullName evidence="4 13">Homoserine kinase</fullName>
        <shortName evidence="13">HK</shortName>
        <shortName evidence="13">HSK</shortName>
        <ecNumber evidence="3 13">2.7.1.39</ecNumber>
    </recommendedName>
</protein>
<dbReference type="InterPro" id="IPR006203">
    <property type="entry name" value="GHMP_knse_ATP-bd_CS"/>
</dbReference>
<dbReference type="PANTHER" id="PTHR20861:SF1">
    <property type="entry name" value="HOMOSERINE KINASE"/>
    <property type="match status" value="1"/>
</dbReference>
<dbReference type="GO" id="GO:0004413">
    <property type="term" value="F:homoserine kinase activity"/>
    <property type="evidence" value="ECO:0007669"/>
    <property type="project" value="UniProtKB-UniRule"/>
</dbReference>
<evidence type="ECO:0000256" key="2">
    <source>
        <dbReference type="ARBA" id="ARBA00007370"/>
    </source>
</evidence>
<keyword evidence="5 13" id="KW-0028">Amino-acid biosynthesis</keyword>
<keyword evidence="10 13" id="KW-0067">ATP-binding</keyword>
<evidence type="ECO:0000256" key="7">
    <source>
        <dbReference type="ARBA" id="ARBA00022697"/>
    </source>
</evidence>
<gene>
    <name evidence="13" type="primary">thrB</name>
    <name evidence="16" type="ORF">SAMN02745885_02202</name>
</gene>
<comment type="pathway">
    <text evidence="1 13">Amino-acid biosynthesis; L-threonine biosynthesis; L-threonine from L-aspartate: step 4/5.</text>
</comment>
<dbReference type="SUPFAM" id="SSF54211">
    <property type="entry name" value="Ribosomal protein S5 domain 2-like"/>
    <property type="match status" value="1"/>
</dbReference>
<evidence type="ECO:0000256" key="8">
    <source>
        <dbReference type="ARBA" id="ARBA00022741"/>
    </source>
</evidence>
<keyword evidence="13" id="KW-0963">Cytoplasm</keyword>
<dbReference type="InterPro" id="IPR006204">
    <property type="entry name" value="GHMP_kinase_N_dom"/>
</dbReference>
<sequence>MFTIRVPATTANLGPGFDCIGLALNLYNEIRVELNAKNEFRLEIEGWGAEELKKPENNLFLQACQEIFVRCEQKMPGLNVFFLNKIPGGAGLGSSAAALVAGLVAGNLLLGEPFTRQDLLEIATTLEGHPDNVAPALLGGCVVAVKTENRVEWLRWEVPAEELAAIAVVPRYLLATKVSRQVLPRTVSFADAVFNVNRVALLVGAFAQKAWDKLAVAMTDRLHQPYRMPLIPGLNEALAAAQEAGAYGTALSGAGPTILALVAPERKQQVAEAVKEALKKKGISSDAYLLSPANRGVWIET</sequence>
<evidence type="ECO:0000256" key="4">
    <source>
        <dbReference type="ARBA" id="ARBA00017858"/>
    </source>
</evidence>
<dbReference type="SUPFAM" id="SSF55060">
    <property type="entry name" value="GHMP Kinase, C-terminal domain"/>
    <property type="match status" value="1"/>
</dbReference>
<comment type="function">
    <text evidence="12 13">Catalyzes the ATP-dependent phosphorylation of L-homoserine to L-homoserine phosphate.</text>
</comment>
<dbReference type="Pfam" id="PF00288">
    <property type="entry name" value="GHMP_kinases_N"/>
    <property type="match status" value="1"/>
</dbReference>
<keyword evidence="6 13" id="KW-0808">Transferase</keyword>
<evidence type="ECO:0000313" key="16">
    <source>
        <dbReference type="EMBL" id="SKA17583.1"/>
    </source>
</evidence>
<evidence type="ECO:0000256" key="9">
    <source>
        <dbReference type="ARBA" id="ARBA00022777"/>
    </source>
</evidence>
<dbReference type="NCBIfam" id="NF002288">
    <property type="entry name" value="PRK01212.1-4"/>
    <property type="match status" value="1"/>
</dbReference>